<sequence>MHIAHAFFDRRSDERSISGHVDGGSLVHNVLLKEQLAGIVKHMQIGGLFPFFVWKSRVERYRGDDRAVLRRVKGIGLDAYVQYAVKRITKLLCLGL</sequence>
<dbReference type="EMBL" id="VSSQ01039305">
    <property type="protein sequence ID" value="MPM92355.1"/>
    <property type="molecule type" value="Genomic_DNA"/>
</dbReference>
<gene>
    <name evidence="1" type="ORF">SDC9_139490</name>
</gene>
<proteinExistence type="predicted"/>
<name>A0A645DSV6_9ZZZZ</name>
<protein>
    <submittedName>
        <fullName evidence="1">Uncharacterized protein</fullName>
    </submittedName>
</protein>
<dbReference type="AlphaFoldDB" id="A0A645DSV6"/>
<reference evidence="1" key="1">
    <citation type="submission" date="2019-08" db="EMBL/GenBank/DDBJ databases">
        <authorList>
            <person name="Kucharzyk K."/>
            <person name="Murdoch R.W."/>
            <person name="Higgins S."/>
            <person name="Loffler F."/>
        </authorList>
    </citation>
    <scope>NUCLEOTIDE SEQUENCE</scope>
</reference>
<organism evidence="1">
    <name type="scientific">bioreactor metagenome</name>
    <dbReference type="NCBI Taxonomy" id="1076179"/>
    <lineage>
        <taxon>unclassified sequences</taxon>
        <taxon>metagenomes</taxon>
        <taxon>ecological metagenomes</taxon>
    </lineage>
</organism>
<accession>A0A645DSV6</accession>
<comment type="caution">
    <text evidence="1">The sequence shown here is derived from an EMBL/GenBank/DDBJ whole genome shotgun (WGS) entry which is preliminary data.</text>
</comment>
<evidence type="ECO:0000313" key="1">
    <source>
        <dbReference type="EMBL" id="MPM92355.1"/>
    </source>
</evidence>